<dbReference type="Pfam" id="PF13489">
    <property type="entry name" value="Methyltransf_23"/>
    <property type="match status" value="1"/>
</dbReference>
<dbReference type="RefSeq" id="XP_033380967.1">
    <property type="nucleotide sequence ID" value="XM_033526079.1"/>
</dbReference>
<keyword evidence="2" id="KW-0808">Transferase</keyword>
<dbReference type="SUPFAM" id="SSF53335">
    <property type="entry name" value="S-adenosyl-L-methionine-dependent methyltransferases"/>
    <property type="match status" value="1"/>
</dbReference>
<dbReference type="EMBL" id="ML978072">
    <property type="protein sequence ID" value="KAF2012628.1"/>
    <property type="molecule type" value="Genomic_DNA"/>
</dbReference>
<evidence type="ECO:0000256" key="1">
    <source>
        <dbReference type="SAM" id="MobiDB-lite"/>
    </source>
</evidence>
<sequence>MEEEALPDDLVMDHTAARHKRSRTSDSGSSTSAESIHSTRTLNSEDFEFVQENGREYGNHTYFMPCDQLEQDRLTIQHQVFVHALKGKLTTTPISPLQCRILDLGTGPGNWAVAMARQFPYAEVVGLDMAVWDLETTEENGGSPQNVSWEIDDLDVWGEDPHLSELTFNMEHFDPYRDPITPRDTLESPSKSRQPRTPGEGDCSFDPLVLDPGPQVGWHFSEPFDLIHMRGMKGAFVHWEEVYAEIYKSLSPGGWVEVADFELMLPEMPNSQLPPGDAAGNLSQTQPDNLPLPTIRKLYFAGMQAAWKGGRHLGTSYMHATYLEDAGFKDIRTTYVNVPVGTWPEDREQKKIGKMFLVVLLESIETHLLRLLTQFGDADRLWSAEEVREQVEQGKREIFDWSEGVGSADRKEGWCASFKWIIGRKSKNAE</sequence>
<dbReference type="GeneID" id="54283476"/>
<dbReference type="InterPro" id="IPR029063">
    <property type="entry name" value="SAM-dependent_MTases_sf"/>
</dbReference>
<dbReference type="Proteomes" id="UP000799778">
    <property type="component" value="Unassembled WGS sequence"/>
</dbReference>
<dbReference type="PANTHER" id="PTHR43591:SF10">
    <property type="entry name" value="ABC TRANSMEMBRANE TYPE-1 DOMAIN-CONTAINING PROTEIN-RELATED"/>
    <property type="match status" value="1"/>
</dbReference>
<organism evidence="2 3">
    <name type="scientific">Aaosphaeria arxii CBS 175.79</name>
    <dbReference type="NCBI Taxonomy" id="1450172"/>
    <lineage>
        <taxon>Eukaryota</taxon>
        <taxon>Fungi</taxon>
        <taxon>Dikarya</taxon>
        <taxon>Ascomycota</taxon>
        <taxon>Pezizomycotina</taxon>
        <taxon>Dothideomycetes</taxon>
        <taxon>Pleosporomycetidae</taxon>
        <taxon>Pleosporales</taxon>
        <taxon>Pleosporales incertae sedis</taxon>
        <taxon>Aaosphaeria</taxon>
    </lineage>
</organism>
<feature type="compositionally biased region" description="Low complexity" evidence="1">
    <location>
        <begin position="25"/>
        <end position="35"/>
    </location>
</feature>
<dbReference type="Gene3D" id="3.40.50.150">
    <property type="entry name" value="Vaccinia Virus protein VP39"/>
    <property type="match status" value="1"/>
</dbReference>
<name>A0A6A5XHD5_9PLEO</name>
<proteinExistence type="predicted"/>
<dbReference type="GO" id="GO:0008168">
    <property type="term" value="F:methyltransferase activity"/>
    <property type="evidence" value="ECO:0007669"/>
    <property type="project" value="UniProtKB-KW"/>
</dbReference>
<accession>A0A6A5XHD5</accession>
<gene>
    <name evidence="2" type="ORF">BU24DRAFT_411969</name>
</gene>
<dbReference type="CDD" id="cd02440">
    <property type="entry name" value="AdoMet_MTases"/>
    <property type="match status" value="1"/>
</dbReference>
<evidence type="ECO:0000313" key="3">
    <source>
        <dbReference type="Proteomes" id="UP000799778"/>
    </source>
</evidence>
<dbReference type="PANTHER" id="PTHR43591">
    <property type="entry name" value="METHYLTRANSFERASE"/>
    <property type="match status" value="1"/>
</dbReference>
<feature type="region of interest" description="Disordered" evidence="1">
    <location>
        <begin position="1"/>
        <end position="45"/>
    </location>
</feature>
<evidence type="ECO:0000313" key="2">
    <source>
        <dbReference type="EMBL" id="KAF2012628.1"/>
    </source>
</evidence>
<protein>
    <submittedName>
        <fullName evidence="2">S-adenosyl-L-methionine-dependent methyltransferase</fullName>
    </submittedName>
</protein>
<keyword evidence="3" id="KW-1185">Reference proteome</keyword>
<dbReference type="GO" id="GO:0032259">
    <property type="term" value="P:methylation"/>
    <property type="evidence" value="ECO:0007669"/>
    <property type="project" value="UniProtKB-KW"/>
</dbReference>
<reference evidence="2" key="1">
    <citation type="journal article" date="2020" name="Stud. Mycol.">
        <title>101 Dothideomycetes genomes: a test case for predicting lifestyles and emergence of pathogens.</title>
        <authorList>
            <person name="Haridas S."/>
            <person name="Albert R."/>
            <person name="Binder M."/>
            <person name="Bloem J."/>
            <person name="Labutti K."/>
            <person name="Salamov A."/>
            <person name="Andreopoulos B."/>
            <person name="Baker S."/>
            <person name="Barry K."/>
            <person name="Bills G."/>
            <person name="Bluhm B."/>
            <person name="Cannon C."/>
            <person name="Castanera R."/>
            <person name="Culley D."/>
            <person name="Daum C."/>
            <person name="Ezra D."/>
            <person name="Gonzalez J."/>
            <person name="Henrissat B."/>
            <person name="Kuo A."/>
            <person name="Liang C."/>
            <person name="Lipzen A."/>
            <person name="Lutzoni F."/>
            <person name="Magnuson J."/>
            <person name="Mondo S."/>
            <person name="Nolan M."/>
            <person name="Ohm R."/>
            <person name="Pangilinan J."/>
            <person name="Park H.-J."/>
            <person name="Ramirez L."/>
            <person name="Alfaro M."/>
            <person name="Sun H."/>
            <person name="Tritt A."/>
            <person name="Yoshinaga Y."/>
            <person name="Zwiers L.-H."/>
            <person name="Turgeon B."/>
            <person name="Goodwin S."/>
            <person name="Spatafora J."/>
            <person name="Crous P."/>
            <person name="Grigoriev I."/>
        </authorList>
    </citation>
    <scope>NUCLEOTIDE SEQUENCE</scope>
    <source>
        <strain evidence="2">CBS 175.79</strain>
    </source>
</reference>
<feature type="region of interest" description="Disordered" evidence="1">
    <location>
        <begin position="178"/>
        <end position="204"/>
    </location>
</feature>
<dbReference type="AlphaFoldDB" id="A0A6A5XHD5"/>
<dbReference type="OrthoDB" id="2013972at2759"/>
<keyword evidence="2" id="KW-0489">Methyltransferase</keyword>